<dbReference type="GO" id="GO:0016787">
    <property type="term" value="F:hydrolase activity"/>
    <property type="evidence" value="ECO:0007669"/>
    <property type="project" value="UniProtKB-KW"/>
</dbReference>
<dbReference type="Gene3D" id="2.60.120.260">
    <property type="entry name" value="Galactose-binding domain-like"/>
    <property type="match status" value="1"/>
</dbReference>
<dbReference type="InterPro" id="IPR029058">
    <property type="entry name" value="AB_hydrolase_fold"/>
</dbReference>
<feature type="signal peptide" evidence="3">
    <location>
        <begin position="1"/>
        <end position="24"/>
    </location>
</feature>
<dbReference type="InterPro" id="IPR008979">
    <property type="entry name" value="Galactose-bd-like_sf"/>
</dbReference>
<dbReference type="InterPro" id="IPR000383">
    <property type="entry name" value="Xaa-Pro-like_dom"/>
</dbReference>
<dbReference type="SUPFAM" id="SSF49785">
    <property type="entry name" value="Galactose-binding domain-like"/>
    <property type="match status" value="1"/>
</dbReference>
<feature type="domain" description="Xaa-Pro dipeptidyl-peptidase C-terminal" evidence="4">
    <location>
        <begin position="364"/>
        <end position="580"/>
    </location>
</feature>
<evidence type="ECO:0000259" key="4">
    <source>
        <dbReference type="SMART" id="SM00939"/>
    </source>
</evidence>
<keyword evidence="3" id="KW-0732">Signal</keyword>
<evidence type="ECO:0000313" key="6">
    <source>
        <dbReference type="Proteomes" id="UP001185899"/>
    </source>
</evidence>
<name>A0ABU4AY12_9NOCA</name>
<evidence type="ECO:0000256" key="1">
    <source>
        <dbReference type="ARBA" id="ARBA00008645"/>
    </source>
</evidence>
<feature type="chain" id="PRO_5045961387" evidence="3">
    <location>
        <begin position="25"/>
        <end position="588"/>
    </location>
</feature>
<proteinExistence type="inferred from homology"/>
<dbReference type="RefSeq" id="WP_317548402.1">
    <property type="nucleotide sequence ID" value="NZ_JAWLKE010000004.1"/>
</dbReference>
<organism evidence="5 6">
    <name type="scientific">Rhodococcus cercidiphylli</name>
    <dbReference type="NCBI Taxonomy" id="489916"/>
    <lineage>
        <taxon>Bacteria</taxon>
        <taxon>Bacillati</taxon>
        <taxon>Actinomycetota</taxon>
        <taxon>Actinomycetes</taxon>
        <taxon>Mycobacteriales</taxon>
        <taxon>Nocardiaceae</taxon>
        <taxon>Rhodococcus</taxon>
    </lineage>
</organism>
<keyword evidence="2 5" id="KW-0378">Hydrolase</keyword>
<protein>
    <submittedName>
        <fullName evidence="5">CocE/NonD family hydrolase</fullName>
    </submittedName>
</protein>
<dbReference type="Gene3D" id="3.40.50.1820">
    <property type="entry name" value="alpha/beta hydrolase"/>
    <property type="match status" value="1"/>
</dbReference>
<dbReference type="SMART" id="SM00939">
    <property type="entry name" value="PepX_C"/>
    <property type="match status" value="1"/>
</dbReference>
<dbReference type="InterPro" id="IPR050261">
    <property type="entry name" value="FrsA_esterase"/>
</dbReference>
<sequence>MKLFSTVVGVTATALVVAAAPAHAADLPVLAPQSFGDFSVQTRYFDVAVGPDRDQHCTVVGDIYVPTALGPNNRAPAILTSNGFGGSKDDQAGAAARFATHGYVVLSYSALGFGGSTCKIFFADPDYDGMAASDLIGYLAGDSEGVFTDAALSVEAPVLDVVRLDAPQDPRVGYLGGSYAGATGLAAASVDSRLDTVASMITWNDLARSLAPDGAGRRSVGPVKSVFGSAFLAAGAILTGPGGYAADPARAQGCPNYAQWVCDAASAFAANREPDPGTLAAMRHVSPVDYLDRVDVPVLLTQGQKDSLFSLDEAAATFETLRARGVETSMVWHSWGHNDRKGYPGEFDIKAPDPFNQHEAALVGNWLDRHLKDRDVDPGPAFTYFRDWVPYSGVASPAYEESDTFPVGARRTFAVADGTLSEGVASNDAWIQTIRDAGSPVHTTVGLPNIAAEVPVPRVSLPGSAATWTTAPLAEPVDVVGAPELSISPTTSGPATVFVTVLDVAPNGARSPIHGLVAPAVLTGSAEPVTISLPSIVHRFDRGHRIGVDITASDPSFAGGPGPADVTFSSTDPINQFSLPTVPMNSVP</sequence>
<accession>A0ABU4AY12</accession>
<evidence type="ECO:0000256" key="2">
    <source>
        <dbReference type="ARBA" id="ARBA00022801"/>
    </source>
</evidence>
<comment type="similarity">
    <text evidence="1">Belongs to the AB hydrolase superfamily.</text>
</comment>
<gene>
    <name evidence="5" type="ORF">R3P95_11240</name>
</gene>
<dbReference type="SUPFAM" id="SSF53474">
    <property type="entry name" value="alpha/beta-Hydrolases"/>
    <property type="match status" value="1"/>
</dbReference>
<evidence type="ECO:0000313" key="5">
    <source>
        <dbReference type="EMBL" id="MDV6231125.1"/>
    </source>
</evidence>
<dbReference type="InterPro" id="IPR013736">
    <property type="entry name" value="Xaa-Pro_dipept_C"/>
</dbReference>
<dbReference type="Pfam" id="PF08530">
    <property type="entry name" value="PepX_C"/>
    <property type="match status" value="1"/>
</dbReference>
<comment type="caution">
    <text evidence="5">The sequence shown here is derived from an EMBL/GenBank/DDBJ whole genome shotgun (WGS) entry which is preliminary data.</text>
</comment>
<dbReference type="PANTHER" id="PTHR22946">
    <property type="entry name" value="DIENELACTONE HYDROLASE DOMAIN-CONTAINING PROTEIN-RELATED"/>
    <property type="match status" value="1"/>
</dbReference>
<keyword evidence="6" id="KW-1185">Reference proteome</keyword>
<evidence type="ECO:0000256" key="3">
    <source>
        <dbReference type="SAM" id="SignalP"/>
    </source>
</evidence>
<dbReference type="Proteomes" id="UP001185899">
    <property type="component" value="Unassembled WGS sequence"/>
</dbReference>
<dbReference type="Pfam" id="PF02129">
    <property type="entry name" value="Peptidase_S15"/>
    <property type="match status" value="1"/>
</dbReference>
<reference evidence="5 6" key="1">
    <citation type="submission" date="2023-10" db="EMBL/GenBank/DDBJ databases">
        <title>Development of a sustainable strategy for remediation of hydrocarbon-contaminated territories based on the waste exchange concept.</title>
        <authorList>
            <person name="Krivoruchko A."/>
        </authorList>
    </citation>
    <scope>NUCLEOTIDE SEQUENCE [LARGE SCALE GENOMIC DNA]</scope>
    <source>
        <strain evidence="5 6">IEGM 1322</strain>
    </source>
</reference>
<dbReference type="EMBL" id="JAWLKE010000004">
    <property type="protein sequence ID" value="MDV6231125.1"/>
    <property type="molecule type" value="Genomic_DNA"/>
</dbReference>